<protein>
    <recommendedName>
        <fullName evidence="10">Palmitoyltransferase</fullName>
        <ecNumber evidence="10">2.3.1.225</ecNumber>
    </recommendedName>
</protein>
<evidence type="ECO:0000259" key="11">
    <source>
        <dbReference type="Pfam" id="PF01529"/>
    </source>
</evidence>
<dbReference type="Pfam" id="PF01529">
    <property type="entry name" value="DHHC"/>
    <property type="match status" value="1"/>
</dbReference>
<keyword evidence="7" id="KW-0449">Lipoprotein</keyword>
<keyword evidence="8 10" id="KW-0012">Acyltransferase</keyword>
<dbReference type="InterPro" id="IPR039859">
    <property type="entry name" value="PFA4/ZDH16/20/ERF2-like"/>
</dbReference>
<evidence type="ECO:0000256" key="9">
    <source>
        <dbReference type="ARBA" id="ARBA00048048"/>
    </source>
</evidence>
<keyword evidence="13" id="KW-1185">Reference proteome</keyword>
<evidence type="ECO:0000313" key="13">
    <source>
        <dbReference type="Proteomes" id="UP000439903"/>
    </source>
</evidence>
<dbReference type="PROSITE" id="PS50216">
    <property type="entry name" value="DHHC"/>
    <property type="match status" value="1"/>
</dbReference>
<keyword evidence="6" id="KW-0564">Palmitate</keyword>
<sequence>MYTTNAWYRTHGYHPPFDTWFVLMWVTFLIMVTGYFGFSLKFIEEDRYYTKEFFIEDGGINNVHRQKSTWSFLGILFSSIIIFTCMKVSLTDTSDKRVMKESKERDMSYAMVKGIPVVVDGWCSICKSNVGSGTRHCKFCNKCIQGYDHHCRWLNCCVAESNYRTFILFVISTFIASTMSLWLAINAIGMYFNSESKYNYELILHNILPSSTLNTVFFGLFINILLILLSSIIMAFVGHLLFFHIRLYLMDMTTVEYLSHQQQRKYYSDNYEDEDDENPWRRPYYHNPRKRWIMSVIRKFYKLSRCCTRSMNHKSRDRVEYVHNV</sequence>
<comment type="subcellular location">
    <subcellularLocation>
        <location evidence="1">Membrane</location>
        <topology evidence="1">Multi-pass membrane protein</topology>
    </subcellularLocation>
</comment>
<keyword evidence="2 10" id="KW-0808">Transferase</keyword>
<comment type="domain">
    <text evidence="10">The DHHC domain is required for palmitoyltransferase activity.</text>
</comment>
<evidence type="ECO:0000256" key="3">
    <source>
        <dbReference type="ARBA" id="ARBA00022692"/>
    </source>
</evidence>
<keyword evidence="5 10" id="KW-0472">Membrane</keyword>
<comment type="similarity">
    <text evidence="10">Belongs to the DHHC palmitoyltransferase family.</text>
</comment>
<feature type="transmembrane region" description="Helical" evidence="10">
    <location>
        <begin position="70"/>
        <end position="90"/>
    </location>
</feature>
<keyword evidence="3 10" id="KW-0812">Transmembrane</keyword>
<evidence type="ECO:0000256" key="2">
    <source>
        <dbReference type="ARBA" id="ARBA00022679"/>
    </source>
</evidence>
<accession>A0A8H4AKJ7</accession>
<dbReference type="InterPro" id="IPR001594">
    <property type="entry name" value="Palmitoyltrfase_DHHC"/>
</dbReference>
<name>A0A8H4AKJ7_GIGMA</name>
<evidence type="ECO:0000256" key="6">
    <source>
        <dbReference type="ARBA" id="ARBA00023139"/>
    </source>
</evidence>
<evidence type="ECO:0000256" key="4">
    <source>
        <dbReference type="ARBA" id="ARBA00022989"/>
    </source>
</evidence>
<organism evidence="12 13">
    <name type="scientific">Gigaspora margarita</name>
    <dbReference type="NCBI Taxonomy" id="4874"/>
    <lineage>
        <taxon>Eukaryota</taxon>
        <taxon>Fungi</taxon>
        <taxon>Fungi incertae sedis</taxon>
        <taxon>Mucoromycota</taxon>
        <taxon>Glomeromycotina</taxon>
        <taxon>Glomeromycetes</taxon>
        <taxon>Diversisporales</taxon>
        <taxon>Gigasporaceae</taxon>
        <taxon>Gigaspora</taxon>
    </lineage>
</organism>
<feature type="transmembrane region" description="Helical" evidence="10">
    <location>
        <begin position="20"/>
        <end position="38"/>
    </location>
</feature>
<dbReference type="Proteomes" id="UP000439903">
    <property type="component" value="Unassembled WGS sequence"/>
</dbReference>
<evidence type="ECO:0000256" key="8">
    <source>
        <dbReference type="ARBA" id="ARBA00023315"/>
    </source>
</evidence>
<evidence type="ECO:0000256" key="1">
    <source>
        <dbReference type="ARBA" id="ARBA00004141"/>
    </source>
</evidence>
<dbReference type="PANTHER" id="PTHR22883">
    <property type="entry name" value="ZINC FINGER DHHC DOMAIN CONTAINING PROTEIN"/>
    <property type="match status" value="1"/>
</dbReference>
<gene>
    <name evidence="12" type="ORF">F8M41_019039</name>
</gene>
<comment type="caution">
    <text evidence="12">The sequence shown here is derived from an EMBL/GenBank/DDBJ whole genome shotgun (WGS) entry which is preliminary data.</text>
</comment>
<dbReference type="GO" id="GO:0005783">
    <property type="term" value="C:endoplasmic reticulum"/>
    <property type="evidence" value="ECO:0007669"/>
    <property type="project" value="TreeGrafter"/>
</dbReference>
<comment type="catalytic activity">
    <reaction evidence="9 10">
        <text>L-cysteinyl-[protein] + hexadecanoyl-CoA = S-hexadecanoyl-L-cysteinyl-[protein] + CoA</text>
        <dbReference type="Rhea" id="RHEA:36683"/>
        <dbReference type="Rhea" id="RHEA-COMP:10131"/>
        <dbReference type="Rhea" id="RHEA-COMP:11032"/>
        <dbReference type="ChEBI" id="CHEBI:29950"/>
        <dbReference type="ChEBI" id="CHEBI:57287"/>
        <dbReference type="ChEBI" id="CHEBI:57379"/>
        <dbReference type="ChEBI" id="CHEBI:74151"/>
        <dbReference type="EC" id="2.3.1.225"/>
    </reaction>
</comment>
<proteinExistence type="inferred from homology"/>
<feature type="transmembrane region" description="Helical" evidence="10">
    <location>
        <begin position="216"/>
        <end position="242"/>
    </location>
</feature>
<feature type="transmembrane region" description="Helical" evidence="10">
    <location>
        <begin position="166"/>
        <end position="192"/>
    </location>
</feature>
<dbReference type="EMBL" id="WTPW01000482">
    <property type="protein sequence ID" value="KAF0507141.1"/>
    <property type="molecule type" value="Genomic_DNA"/>
</dbReference>
<evidence type="ECO:0000256" key="7">
    <source>
        <dbReference type="ARBA" id="ARBA00023288"/>
    </source>
</evidence>
<feature type="domain" description="Palmitoyltransferase DHHC" evidence="11">
    <location>
        <begin position="122"/>
        <end position="260"/>
    </location>
</feature>
<dbReference type="AlphaFoldDB" id="A0A8H4AKJ7"/>
<reference evidence="12 13" key="1">
    <citation type="journal article" date="2019" name="Environ. Microbiol.">
        <title>At the nexus of three kingdoms: the genome of the mycorrhizal fungus Gigaspora margarita provides insights into plant, endobacterial and fungal interactions.</title>
        <authorList>
            <person name="Venice F."/>
            <person name="Ghignone S."/>
            <person name="Salvioli di Fossalunga A."/>
            <person name="Amselem J."/>
            <person name="Novero M."/>
            <person name="Xianan X."/>
            <person name="Sedzielewska Toro K."/>
            <person name="Morin E."/>
            <person name="Lipzen A."/>
            <person name="Grigoriev I.V."/>
            <person name="Henrissat B."/>
            <person name="Martin F.M."/>
            <person name="Bonfante P."/>
        </authorList>
    </citation>
    <scope>NUCLEOTIDE SEQUENCE [LARGE SCALE GENOMIC DNA]</scope>
    <source>
        <strain evidence="12 13">BEG34</strain>
    </source>
</reference>
<evidence type="ECO:0000256" key="10">
    <source>
        <dbReference type="RuleBase" id="RU079119"/>
    </source>
</evidence>
<dbReference type="GO" id="GO:0006612">
    <property type="term" value="P:protein targeting to membrane"/>
    <property type="evidence" value="ECO:0007669"/>
    <property type="project" value="TreeGrafter"/>
</dbReference>
<dbReference type="GO" id="GO:0019706">
    <property type="term" value="F:protein-cysteine S-palmitoyltransferase activity"/>
    <property type="evidence" value="ECO:0007669"/>
    <property type="project" value="UniProtKB-EC"/>
</dbReference>
<dbReference type="GO" id="GO:0016020">
    <property type="term" value="C:membrane"/>
    <property type="evidence" value="ECO:0007669"/>
    <property type="project" value="UniProtKB-SubCell"/>
</dbReference>
<keyword evidence="4 10" id="KW-1133">Transmembrane helix</keyword>
<dbReference type="GO" id="GO:0005794">
    <property type="term" value="C:Golgi apparatus"/>
    <property type="evidence" value="ECO:0007669"/>
    <property type="project" value="TreeGrafter"/>
</dbReference>
<evidence type="ECO:0000313" key="12">
    <source>
        <dbReference type="EMBL" id="KAF0507141.1"/>
    </source>
</evidence>
<dbReference type="PANTHER" id="PTHR22883:SF203">
    <property type="entry name" value="PALMITOYLTRANSFERASE"/>
    <property type="match status" value="1"/>
</dbReference>
<dbReference type="EC" id="2.3.1.225" evidence="10"/>
<evidence type="ECO:0000256" key="5">
    <source>
        <dbReference type="ARBA" id="ARBA00023136"/>
    </source>
</evidence>
<dbReference type="OrthoDB" id="9909019at2759"/>